<evidence type="ECO:0000259" key="1">
    <source>
        <dbReference type="Pfam" id="PF16561"/>
    </source>
</evidence>
<dbReference type="SUPFAM" id="SSF81296">
    <property type="entry name" value="E set domains"/>
    <property type="match status" value="1"/>
</dbReference>
<feature type="domain" description="AMP-activated protein kinase glycogen-binding" evidence="1">
    <location>
        <begin position="16"/>
        <end position="98"/>
    </location>
</feature>
<dbReference type="InterPro" id="IPR032640">
    <property type="entry name" value="AMPK1_CBM"/>
</dbReference>
<dbReference type="CDD" id="cd07184">
    <property type="entry name" value="E_set_Isoamylase_like_N"/>
    <property type="match status" value="1"/>
</dbReference>
<dbReference type="InterPro" id="IPR014756">
    <property type="entry name" value="Ig_E-set"/>
</dbReference>
<gene>
    <name evidence="2" type="ORF">MNBD_DELTA04-1152</name>
</gene>
<protein>
    <recommendedName>
        <fullName evidence="1">AMP-activated protein kinase glycogen-binding domain-containing protein</fullName>
    </recommendedName>
</protein>
<dbReference type="EMBL" id="UOEY01000119">
    <property type="protein sequence ID" value="VAW41213.1"/>
    <property type="molecule type" value="Genomic_DNA"/>
</dbReference>
<organism evidence="2">
    <name type="scientific">hydrothermal vent metagenome</name>
    <dbReference type="NCBI Taxonomy" id="652676"/>
    <lineage>
        <taxon>unclassified sequences</taxon>
        <taxon>metagenomes</taxon>
        <taxon>ecological metagenomes</taxon>
    </lineage>
</organism>
<proteinExistence type="predicted"/>
<dbReference type="Gene3D" id="2.60.40.10">
    <property type="entry name" value="Immunoglobulins"/>
    <property type="match status" value="1"/>
</dbReference>
<dbReference type="Pfam" id="PF16561">
    <property type="entry name" value="AMPK1_CBM"/>
    <property type="match status" value="1"/>
</dbReference>
<dbReference type="AlphaFoldDB" id="A0A3B0VLU5"/>
<sequence length="98" mass="11255">MLLKKLSKTGKSCRVTFKYPNTENAESAVLAGEFNDWSLEDRPMKRLKDGSFSKTISLETGRPYRFRYVLDGNIWVNDPAADRYEPNEFGEENSVVDI</sequence>
<evidence type="ECO:0000313" key="2">
    <source>
        <dbReference type="EMBL" id="VAW41213.1"/>
    </source>
</evidence>
<accession>A0A3B0VLU5</accession>
<dbReference type="InterPro" id="IPR013783">
    <property type="entry name" value="Ig-like_fold"/>
</dbReference>
<reference evidence="2" key="1">
    <citation type="submission" date="2018-06" db="EMBL/GenBank/DDBJ databases">
        <authorList>
            <person name="Zhirakovskaya E."/>
        </authorList>
    </citation>
    <scope>NUCLEOTIDE SEQUENCE</scope>
</reference>
<name>A0A3B0VLU5_9ZZZZ</name>